<keyword evidence="7" id="KW-1185">Reference proteome</keyword>
<proteinExistence type="predicted"/>
<comment type="caution">
    <text evidence="6">The sequence shown here is derived from an EMBL/GenBank/DDBJ whole genome shotgun (WGS) entry which is preliminary data.</text>
</comment>
<dbReference type="NCBIfam" id="NF041196">
    <property type="entry name" value="ScbR_bind_reg"/>
    <property type="match status" value="1"/>
</dbReference>
<dbReference type="InterPro" id="IPR047923">
    <property type="entry name" value="ArpA-like"/>
</dbReference>
<dbReference type="Pfam" id="PF21935">
    <property type="entry name" value="TetR_C_45"/>
    <property type="match status" value="1"/>
</dbReference>
<reference evidence="7" key="1">
    <citation type="submission" date="2015-07" db="EMBL/GenBank/DDBJ databases">
        <authorList>
            <person name="Ju K.-S."/>
            <person name="Doroghazi J.R."/>
            <person name="Metcalf W.W."/>
        </authorList>
    </citation>
    <scope>NUCLEOTIDE SEQUENCE [LARGE SCALE GENOMIC DNA]</scope>
    <source>
        <strain evidence="7">NRRL ISP-5002</strain>
    </source>
</reference>
<evidence type="ECO:0000313" key="7">
    <source>
        <dbReference type="Proteomes" id="UP000037982"/>
    </source>
</evidence>
<feature type="domain" description="HTH tetR-type" evidence="5">
    <location>
        <begin position="8"/>
        <end position="68"/>
    </location>
</feature>
<evidence type="ECO:0000313" key="6">
    <source>
        <dbReference type="EMBL" id="KPC64115.1"/>
    </source>
</evidence>
<dbReference type="InterPro" id="IPR009057">
    <property type="entry name" value="Homeodomain-like_sf"/>
</dbReference>
<dbReference type="Gene3D" id="1.10.357.10">
    <property type="entry name" value="Tetracycline Repressor, domain 2"/>
    <property type="match status" value="1"/>
</dbReference>
<keyword evidence="3" id="KW-0804">Transcription</keyword>
<evidence type="ECO:0000259" key="5">
    <source>
        <dbReference type="PROSITE" id="PS50977"/>
    </source>
</evidence>
<protein>
    <submittedName>
        <fullName evidence="6">KsbA</fullName>
    </submittedName>
</protein>
<dbReference type="AlphaFoldDB" id="A0A0N1JY67"/>
<dbReference type="RefSeq" id="WP_053923954.1">
    <property type="nucleotide sequence ID" value="NZ_LGKG01000112.1"/>
</dbReference>
<evidence type="ECO:0000256" key="3">
    <source>
        <dbReference type="ARBA" id="ARBA00023163"/>
    </source>
</evidence>
<dbReference type="InterPro" id="IPR036271">
    <property type="entry name" value="Tet_transcr_reg_TetR-rel_C_sf"/>
</dbReference>
<dbReference type="InterPro" id="IPR050109">
    <property type="entry name" value="HTH-type_TetR-like_transc_reg"/>
</dbReference>
<accession>A0A0N1JY67</accession>
<keyword evidence="2 4" id="KW-0238">DNA-binding</keyword>
<dbReference type="PROSITE" id="PS01081">
    <property type="entry name" value="HTH_TETR_1"/>
    <property type="match status" value="1"/>
</dbReference>
<dbReference type="GO" id="GO:0003700">
    <property type="term" value="F:DNA-binding transcription factor activity"/>
    <property type="evidence" value="ECO:0007669"/>
    <property type="project" value="TreeGrafter"/>
</dbReference>
<evidence type="ECO:0000256" key="2">
    <source>
        <dbReference type="ARBA" id="ARBA00023125"/>
    </source>
</evidence>
<dbReference type="PRINTS" id="PR00455">
    <property type="entry name" value="HTHTETR"/>
</dbReference>
<dbReference type="PANTHER" id="PTHR30055:SF234">
    <property type="entry name" value="HTH-TYPE TRANSCRIPTIONAL REGULATOR BETI"/>
    <property type="match status" value="1"/>
</dbReference>
<dbReference type="SUPFAM" id="SSF48498">
    <property type="entry name" value="Tetracyclin repressor-like, C-terminal domain"/>
    <property type="match status" value="1"/>
</dbReference>
<dbReference type="PROSITE" id="PS50977">
    <property type="entry name" value="HTH_TETR_2"/>
    <property type="match status" value="1"/>
</dbReference>
<dbReference type="InterPro" id="IPR054126">
    <property type="entry name" value="CprB_TetR_C"/>
</dbReference>
<dbReference type="Pfam" id="PF00440">
    <property type="entry name" value="TetR_N"/>
    <property type="match status" value="1"/>
</dbReference>
<organism evidence="6 7">
    <name type="scientific">Streptomyces chattanoogensis</name>
    <dbReference type="NCBI Taxonomy" id="66876"/>
    <lineage>
        <taxon>Bacteria</taxon>
        <taxon>Bacillati</taxon>
        <taxon>Actinomycetota</taxon>
        <taxon>Actinomycetes</taxon>
        <taxon>Kitasatosporales</taxon>
        <taxon>Streptomycetaceae</taxon>
        <taxon>Streptomyces</taxon>
    </lineage>
</organism>
<evidence type="ECO:0000256" key="4">
    <source>
        <dbReference type="PROSITE-ProRule" id="PRU00335"/>
    </source>
</evidence>
<dbReference type="Proteomes" id="UP000037982">
    <property type="component" value="Unassembled WGS sequence"/>
</dbReference>
<gene>
    <name evidence="6" type="ORF">ADL29_13935</name>
</gene>
<feature type="DNA-binding region" description="H-T-H motif" evidence="4">
    <location>
        <begin position="31"/>
        <end position="50"/>
    </location>
</feature>
<dbReference type="SUPFAM" id="SSF46689">
    <property type="entry name" value="Homeodomain-like"/>
    <property type="match status" value="1"/>
</dbReference>
<dbReference type="InterPro" id="IPR001647">
    <property type="entry name" value="HTH_TetR"/>
</dbReference>
<dbReference type="PANTHER" id="PTHR30055">
    <property type="entry name" value="HTH-TYPE TRANSCRIPTIONAL REGULATOR RUTR"/>
    <property type="match status" value="1"/>
</dbReference>
<dbReference type="EMBL" id="LGKG01000112">
    <property type="protein sequence ID" value="KPC64115.1"/>
    <property type="molecule type" value="Genomic_DNA"/>
</dbReference>
<dbReference type="PATRIC" id="fig|66876.3.peg.3074"/>
<dbReference type="InterPro" id="IPR023772">
    <property type="entry name" value="DNA-bd_HTH_TetR-type_CS"/>
</dbReference>
<sequence length="215" mass="23258">MAKQARAVRTRRAVLEAAAHVIGAHGYQAATMAEIIQRAGVTKGALYFHFTSKDALARAVVTEQSHPFLPQVSDSRLQDAIDFSHRVALALRSDALLQAGTRIAVETTFSEDPLMPYRSWTDIITTMFTDARGNGELLHGVVPDRAAEFFVAAYMGVQLFSRAATNRADLPERVTALWKHTLPGLASPGVLSHLDPQGRSVTAVVRAPEAPCAKA</sequence>
<dbReference type="GO" id="GO:0000976">
    <property type="term" value="F:transcription cis-regulatory region binding"/>
    <property type="evidence" value="ECO:0007669"/>
    <property type="project" value="TreeGrafter"/>
</dbReference>
<keyword evidence="1" id="KW-0805">Transcription regulation</keyword>
<name>A0A0N1JY67_9ACTN</name>
<evidence type="ECO:0000256" key="1">
    <source>
        <dbReference type="ARBA" id="ARBA00023015"/>
    </source>
</evidence>